<reference evidence="3" key="1">
    <citation type="submission" date="2018-06" db="EMBL/GenBank/DDBJ databases">
        <title>Whole genome sequencing of four bacterial strains from South Shetland trench revealing bio-synthetic gene clusters.</title>
        <authorList>
            <person name="Abdel-Mageed W.M."/>
            <person name="Lehri B."/>
            <person name="Jarmusch S."/>
            <person name="Miranda K."/>
            <person name="Goodfellow M."/>
            <person name="Jaspars M."/>
            <person name="Karlyshev A.V."/>
        </authorList>
    </citation>
    <scope>NUCLEOTIDE SEQUENCE [LARGE SCALE GENOMIC DNA]</scope>
    <source>
        <strain evidence="3">SST4</strain>
    </source>
</reference>
<feature type="compositionally biased region" description="Basic and acidic residues" evidence="1">
    <location>
        <begin position="90"/>
        <end position="102"/>
    </location>
</feature>
<accession>A0A365TMK3</accession>
<evidence type="ECO:0000256" key="1">
    <source>
        <dbReference type="SAM" id="MobiDB-lite"/>
    </source>
</evidence>
<proteinExistence type="predicted"/>
<feature type="region of interest" description="Disordered" evidence="1">
    <location>
        <begin position="1"/>
        <end position="111"/>
    </location>
</feature>
<gene>
    <name evidence="2" type="ORF">DQ400_10695</name>
</gene>
<dbReference type="AlphaFoldDB" id="A0A365TMK3"/>
<dbReference type="Pfam" id="PF12118">
    <property type="entry name" value="SprA-related"/>
    <property type="match status" value="1"/>
</dbReference>
<evidence type="ECO:0000313" key="3">
    <source>
        <dbReference type="Proteomes" id="UP000252204"/>
    </source>
</evidence>
<sequence>MAVSSVSNSSLTAWAYPAANSSSPRVEQAAKGRATQEDEETKKDTSLTRANSSEESSSKDNEESSTAAGPKRADGTPMAPEEIQQLEQLKQTDREVRQHEMAHQVVGGPYAGGASYDYEAGPDGKRYAVAGEVPIDYGPVPNDPQATIEKMQTVIAAAMAPADPSPKDYQVAAQARQYLLEAKLEAAMLRSEMEQARSAGAATNSSTAESPTSVPSTSVSSTDEQAA</sequence>
<dbReference type="Proteomes" id="UP000252204">
    <property type="component" value="Unassembled WGS sequence"/>
</dbReference>
<protein>
    <submittedName>
        <fullName evidence="2">SprA-related family protein</fullName>
    </submittedName>
</protein>
<comment type="caution">
    <text evidence="2">The sequence shown here is derived from an EMBL/GenBank/DDBJ whole genome shotgun (WGS) entry which is preliminary data.</text>
</comment>
<evidence type="ECO:0000313" key="2">
    <source>
        <dbReference type="EMBL" id="RBI67125.1"/>
    </source>
</evidence>
<dbReference type="InterPro" id="IPR021973">
    <property type="entry name" value="SprA-related"/>
</dbReference>
<dbReference type="OrthoDB" id="9812722at2"/>
<feature type="compositionally biased region" description="Low complexity" evidence="1">
    <location>
        <begin position="205"/>
        <end position="227"/>
    </location>
</feature>
<organism evidence="2 3">
    <name type="scientific">Vreelandella sulfidaeris</name>
    <dbReference type="NCBI Taxonomy" id="115553"/>
    <lineage>
        <taxon>Bacteria</taxon>
        <taxon>Pseudomonadati</taxon>
        <taxon>Pseudomonadota</taxon>
        <taxon>Gammaproteobacteria</taxon>
        <taxon>Oceanospirillales</taxon>
        <taxon>Halomonadaceae</taxon>
        <taxon>Vreelandella</taxon>
    </lineage>
</organism>
<feature type="region of interest" description="Disordered" evidence="1">
    <location>
        <begin position="192"/>
        <end position="227"/>
    </location>
</feature>
<dbReference type="EMBL" id="QNTU01000006">
    <property type="protein sequence ID" value="RBI67125.1"/>
    <property type="molecule type" value="Genomic_DNA"/>
</dbReference>
<feature type="compositionally biased region" description="Polar residues" evidence="1">
    <location>
        <begin position="1"/>
        <end position="12"/>
    </location>
</feature>
<feature type="compositionally biased region" description="Basic and acidic residues" evidence="1">
    <location>
        <begin position="28"/>
        <end position="46"/>
    </location>
</feature>
<keyword evidence="3" id="KW-1185">Reference proteome</keyword>
<name>A0A365TMK3_9GAMM</name>